<dbReference type="Gene3D" id="1.25.40.10">
    <property type="entry name" value="Tetratricopeptide repeat domain"/>
    <property type="match status" value="1"/>
</dbReference>
<evidence type="ECO:0000256" key="1">
    <source>
        <dbReference type="SAM" id="MobiDB-lite"/>
    </source>
</evidence>
<dbReference type="InterPro" id="IPR011990">
    <property type="entry name" value="TPR-like_helical_dom_sf"/>
</dbReference>
<protein>
    <recommendedName>
        <fullName evidence="2">HTH cro/C1-type domain-containing protein</fullName>
    </recommendedName>
</protein>
<dbReference type="SUPFAM" id="SSF47413">
    <property type="entry name" value="lambda repressor-like DNA-binding domains"/>
    <property type="match status" value="1"/>
</dbReference>
<dbReference type="SUPFAM" id="SSF48452">
    <property type="entry name" value="TPR-like"/>
    <property type="match status" value="1"/>
</dbReference>
<feature type="domain" description="HTH cro/C1-type" evidence="2">
    <location>
        <begin position="10"/>
        <end position="75"/>
    </location>
</feature>
<feature type="region of interest" description="Disordered" evidence="1">
    <location>
        <begin position="81"/>
        <end position="118"/>
    </location>
</feature>
<dbReference type="RefSeq" id="WP_050432606.1">
    <property type="nucleotide sequence ID" value="NZ_CP012159.1"/>
</dbReference>
<dbReference type="InterPro" id="IPR001387">
    <property type="entry name" value="Cro/C1-type_HTH"/>
</dbReference>
<dbReference type="PROSITE" id="PS50943">
    <property type="entry name" value="HTH_CROC1"/>
    <property type="match status" value="1"/>
</dbReference>
<dbReference type="SUPFAM" id="SSF52540">
    <property type="entry name" value="P-loop containing nucleoside triphosphate hydrolases"/>
    <property type="match status" value="1"/>
</dbReference>
<accession>A0A0K1EIM2</accession>
<organism evidence="3 4">
    <name type="scientific">Chondromyces crocatus</name>
    <dbReference type="NCBI Taxonomy" id="52"/>
    <lineage>
        <taxon>Bacteria</taxon>
        <taxon>Pseudomonadati</taxon>
        <taxon>Myxococcota</taxon>
        <taxon>Polyangia</taxon>
        <taxon>Polyangiales</taxon>
        <taxon>Polyangiaceae</taxon>
        <taxon>Chondromyces</taxon>
    </lineage>
</organism>
<evidence type="ECO:0000259" key="2">
    <source>
        <dbReference type="PROSITE" id="PS50943"/>
    </source>
</evidence>
<dbReference type="InterPro" id="IPR010982">
    <property type="entry name" value="Lambda_DNA-bd_dom_sf"/>
</dbReference>
<dbReference type="GO" id="GO:0003677">
    <property type="term" value="F:DNA binding"/>
    <property type="evidence" value="ECO:0007669"/>
    <property type="project" value="InterPro"/>
</dbReference>
<dbReference type="InterPro" id="IPR027417">
    <property type="entry name" value="P-loop_NTPase"/>
</dbReference>
<dbReference type="KEGG" id="ccro:CMC5_048670"/>
<evidence type="ECO:0000313" key="3">
    <source>
        <dbReference type="EMBL" id="AKT40711.1"/>
    </source>
</evidence>
<dbReference type="SMART" id="SM00530">
    <property type="entry name" value="HTH_XRE"/>
    <property type="match status" value="1"/>
</dbReference>
<feature type="compositionally biased region" description="Pro residues" evidence="1">
    <location>
        <begin position="100"/>
        <end position="114"/>
    </location>
</feature>
<dbReference type="Proteomes" id="UP000067626">
    <property type="component" value="Chromosome"/>
</dbReference>
<dbReference type="Gene3D" id="3.40.50.300">
    <property type="entry name" value="P-loop containing nucleotide triphosphate hydrolases"/>
    <property type="match status" value="1"/>
</dbReference>
<proteinExistence type="predicted"/>
<dbReference type="AlphaFoldDB" id="A0A0K1EIM2"/>
<name>A0A0K1EIM2_CHOCO</name>
<dbReference type="Pfam" id="PF01381">
    <property type="entry name" value="HTH_3"/>
    <property type="match status" value="1"/>
</dbReference>
<sequence>MPQVFHHEALLRARLDLNLTQEQLAAAVGVDVRTYRRYESGAVNDPRQGFSVRHPTRRRMLERLCVELGLTEEELLLDTNALAHDQRPTPTPPRSTSLPPSAPSPAPESPPASPPTTLVPLHVHALQRAKHFVGRAPLLAMLSPWIAAPRPAPRVLTLLGVGGAGKTAVLDRALAELGDAPQRGGVFVWSFYEDERIESFLAEALRYFARGAESGPGERLLRLEEALRDGAPHLLALDGLEVVQAEGGGGRAHGELVDPLLRRLLCALARGLGAARALVTSRFSLTDLDPWAGDGAGSLPLSSLSSGEASDLLRAWGVRGDDDTLRGLSAPSGGHALSVAVLGSYVGSLLGGDPAAFRSAALVDAARDDALARRLASILSAYADALPPSERDLLARLSLLPAAAEEEALLTMVRAGGMLAGTLAGWGIAELRRGLARLERLGLVFVARAERPLYSTHPFVRDHFRALAAGLRPAAAAALASSSEGSLLRAPRHAPRDTATLELHEALIGQLLEQGRAVDAWDVYRRGLGGFSHLGLVLGEMSRGARVLRAFSAATDLDRQADGVQDDDPHRLPEALPPLSRAELAYERGLYAAALGELGFARRCYEAHNRLVEDLQEPIHLTTGLRTLAYTERLAGSLRSALALVDRAIAIAERDTHPAHITRGLSLRAAILHDLGDDGAAADAFAAARSLGDRLTARRGLWEAERELALGHVGDASRTARRILGQCEHLGWQGHASHAHALLGHALLEERDLLAATESLTRARHWVTVSGEVEAALRCHELAARIGLAREAIRREGGVEALDATNSATHEAAVEADTGLQLATLSGFGPARTRLAILAARAAFFAGSSEALVLARAALAGADLDDARGHAEAQRWVEIVSAPAQPLHTPVPPRPTSG</sequence>
<dbReference type="CDD" id="cd00093">
    <property type="entry name" value="HTH_XRE"/>
    <property type="match status" value="1"/>
</dbReference>
<dbReference type="OrthoDB" id="5481351at2"/>
<gene>
    <name evidence="3" type="ORF">CMC5_048670</name>
</gene>
<dbReference type="Gene3D" id="1.10.260.40">
    <property type="entry name" value="lambda repressor-like DNA-binding domains"/>
    <property type="match status" value="1"/>
</dbReference>
<evidence type="ECO:0000313" key="4">
    <source>
        <dbReference type="Proteomes" id="UP000067626"/>
    </source>
</evidence>
<keyword evidence="4" id="KW-1185">Reference proteome</keyword>
<reference evidence="3 4" key="1">
    <citation type="submission" date="2015-07" db="EMBL/GenBank/DDBJ databases">
        <title>Genome analysis of myxobacterium Chondromyces crocatus Cm c5 reveals a high potential for natural compound synthesis and the genetic basis for the loss of fruiting body formation.</title>
        <authorList>
            <person name="Zaburannyi N."/>
            <person name="Bunk B."/>
            <person name="Maier J."/>
            <person name="Overmann J."/>
            <person name="Mueller R."/>
        </authorList>
    </citation>
    <scope>NUCLEOTIDE SEQUENCE [LARGE SCALE GENOMIC DNA]</scope>
    <source>
        <strain evidence="3 4">Cm c5</strain>
    </source>
</reference>
<dbReference type="EMBL" id="CP012159">
    <property type="protein sequence ID" value="AKT40711.1"/>
    <property type="molecule type" value="Genomic_DNA"/>
</dbReference>
<dbReference type="STRING" id="52.CMC5_048670"/>